<dbReference type="GO" id="GO:0005634">
    <property type="term" value="C:nucleus"/>
    <property type="evidence" value="ECO:0007669"/>
    <property type="project" value="TreeGrafter"/>
</dbReference>
<dbReference type="PANTHER" id="PTHR13271:SF34">
    <property type="entry name" value="N-LYSINE METHYLTRANSFERASE SETD6"/>
    <property type="match status" value="1"/>
</dbReference>
<dbReference type="SUPFAM" id="SSF82199">
    <property type="entry name" value="SET domain"/>
    <property type="match status" value="1"/>
</dbReference>
<evidence type="ECO:0000313" key="6">
    <source>
        <dbReference type="Proteomes" id="UP000694388"/>
    </source>
</evidence>
<dbReference type="GO" id="GO:0032259">
    <property type="term" value="P:methylation"/>
    <property type="evidence" value="ECO:0007669"/>
    <property type="project" value="UniProtKB-KW"/>
</dbReference>
<reference evidence="5" key="1">
    <citation type="submission" date="2025-08" db="UniProtKB">
        <authorList>
            <consortium name="Ensembl"/>
        </authorList>
    </citation>
    <scope>IDENTIFICATION</scope>
</reference>
<evidence type="ECO:0000313" key="5">
    <source>
        <dbReference type="Ensembl" id="ENSEBUP00000003439.1"/>
    </source>
</evidence>
<accession>A0A8C4NFB4</accession>
<sequence>MLAVKPIASGEVLFVVPRPAVLSHSNTDIHQLLTTESLSLRSRSRWVPLLLTLMYESSHLDSPWAPYIALWPNFVQADLPMFWPRDERRELLRGTGVVQATAQDLQNIRKEFRTVVAPFLSRHTDLFEPERSNLELYMRLVAFVMAYSFQESRGGKKRNPPVMVPMADMLNHTTNHNAQLEFSQDVLKMVAVRAIADGEEVFNTYGQLANSQLLHMYGFTEPGSTNPNDTARVPWITLLRSALHGQGPKERKLLRRKWRLLSQLTAVDEGIMVGWHGVHSAGKLEQVLKVLSMPKAQFGVYCKHQCWKKEVLKDDDTLLSNDAILNLPKAWLDLLLCGIRKTLATFAIFPQECKMQGKNLAIHRERWKQALMLRQGQRQILEQLLELKESSSD</sequence>
<protein>
    <submittedName>
        <fullName evidence="5">SET domain containing 6, protein lysine methyltransferase</fullName>
    </submittedName>
</protein>
<keyword evidence="2" id="KW-0808">Transferase</keyword>
<dbReference type="GeneTree" id="ENSGT00940000153577"/>
<dbReference type="Gene3D" id="3.90.1420.10">
    <property type="entry name" value="Rubisco LSMT, substrate-binding domain"/>
    <property type="match status" value="1"/>
</dbReference>
<feature type="domain" description="SET" evidence="4">
    <location>
        <begin position="72"/>
        <end position="206"/>
    </location>
</feature>
<dbReference type="AlphaFoldDB" id="A0A8C4NFB4"/>
<dbReference type="OMA" id="YGQLANW"/>
<dbReference type="GO" id="GO:0016279">
    <property type="term" value="F:protein-lysine N-methyltransferase activity"/>
    <property type="evidence" value="ECO:0007669"/>
    <property type="project" value="InterPro"/>
</dbReference>
<dbReference type="InterPro" id="IPR001214">
    <property type="entry name" value="SET_dom"/>
</dbReference>
<dbReference type="InterPro" id="IPR050600">
    <property type="entry name" value="SETD3_SETD6_MTase"/>
</dbReference>
<dbReference type="Ensembl" id="ENSEBUT00000003810.1">
    <property type="protein sequence ID" value="ENSEBUP00000003439.1"/>
    <property type="gene ID" value="ENSEBUG00000002504.1"/>
</dbReference>
<evidence type="ECO:0000256" key="3">
    <source>
        <dbReference type="ARBA" id="ARBA00022691"/>
    </source>
</evidence>
<keyword evidence="1" id="KW-0489">Methyltransferase</keyword>
<dbReference type="InterPro" id="IPR044430">
    <property type="entry name" value="SETD6_SET"/>
</dbReference>
<dbReference type="Proteomes" id="UP000694388">
    <property type="component" value="Unplaced"/>
</dbReference>
<proteinExistence type="predicted"/>
<dbReference type="PANTHER" id="PTHR13271">
    <property type="entry name" value="UNCHARACTERIZED PUTATIVE METHYLTRANSFERASE"/>
    <property type="match status" value="1"/>
</dbReference>
<organism evidence="5 6">
    <name type="scientific">Eptatretus burgeri</name>
    <name type="common">Inshore hagfish</name>
    <dbReference type="NCBI Taxonomy" id="7764"/>
    <lineage>
        <taxon>Eukaryota</taxon>
        <taxon>Metazoa</taxon>
        <taxon>Chordata</taxon>
        <taxon>Craniata</taxon>
        <taxon>Vertebrata</taxon>
        <taxon>Cyclostomata</taxon>
        <taxon>Myxini</taxon>
        <taxon>Myxiniformes</taxon>
        <taxon>Myxinidae</taxon>
        <taxon>Eptatretinae</taxon>
        <taxon>Eptatretus</taxon>
    </lineage>
</organism>
<dbReference type="InterPro" id="IPR046341">
    <property type="entry name" value="SET_dom_sf"/>
</dbReference>
<dbReference type="InterPro" id="IPR036464">
    <property type="entry name" value="Rubisco_LSMT_subst-bd_sf"/>
</dbReference>
<name>A0A8C4NFB4_EPTBU</name>
<dbReference type="PROSITE" id="PS50280">
    <property type="entry name" value="SET"/>
    <property type="match status" value="1"/>
</dbReference>
<dbReference type="Pfam" id="PF00856">
    <property type="entry name" value="SET"/>
    <property type="match status" value="1"/>
</dbReference>
<evidence type="ECO:0000256" key="2">
    <source>
        <dbReference type="ARBA" id="ARBA00022679"/>
    </source>
</evidence>
<evidence type="ECO:0000256" key="1">
    <source>
        <dbReference type="ARBA" id="ARBA00022603"/>
    </source>
</evidence>
<reference evidence="5" key="2">
    <citation type="submission" date="2025-09" db="UniProtKB">
        <authorList>
            <consortium name="Ensembl"/>
        </authorList>
    </citation>
    <scope>IDENTIFICATION</scope>
</reference>
<dbReference type="FunFam" id="3.90.1410.10:FF:000018">
    <property type="entry name" value="N-lysine methyltransferase SETD6 isoform X2"/>
    <property type="match status" value="1"/>
</dbReference>
<keyword evidence="3" id="KW-0949">S-adenosyl-L-methionine</keyword>
<dbReference type="CDD" id="cd19178">
    <property type="entry name" value="SET_SETD6"/>
    <property type="match status" value="1"/>
</dbReference>
<evidence type="ECO:0000259" key="4">
    <source>
        <dbReference type="PROSITE" id="PS50280"/>
    </source>
</evidence>
<keyword evidence="6" id="KW-1185">Reference proteome</keyword>
<dbReference type="Gene3D" id="3.90.1410.10">
    <property type="entry name" value="set domain protein methyltransferase, domain 1"/>
    <property type="match status" value="1"/>
</dbReference>